<dbReference type="PANTHER" id="PTHR39210">
    <property type="entry name" value="HEPARIN-SULFATE LYASE"/>
    <property type="match status" value="1"/>
</dbReference>
<dbReference type="InterPro" id="IPR008397">
    <property type="entry name" value="Alginate_lyase_dom"/>
</dbReference>
<evidence type="ECO:0000313" key="7">
    <source>
        <dbReference type="EMBL" id="OUP35940.1"/>
    </source>
</evidence>
<dbReference type="RefSeq" id="WP_009122073.1">
    <property type="nucleotide sequence ID" value="NZ_CALIXP010000067.1"/>
</dbReference>
<dbReference type="SMR" id="A0A1Y4JX76"/>
<dbReference type="Gene3D" id="2.70.98.70">
    <property type="match status" value="1"/>
</dbReference>
<dbReference type="Proteomes" id="UP000196587">
    <property type="component" value="Unassembled WGS sequence"/>
</dbReference>
<dbReference type="Pfam" id="PF05426">
    <property type="entry name" value="Alginate_lyase"/>
    <property type="match status" value="1"/>
</dbReference>
<comment type="subcellular location">
    <subcellularLocation>
        <location evidence="1">Periplasm</location>
    </subcellularLocation>
</comment>
<evidence type="ECO:0000259" key="6">
    <source>
        <dbReference type="Pfam" id="PF07940"/>
    </source>
</evidence>
<organism evidence="7 8">
    <name type="scientific">Bacteroides clarus</name>
    <dbReference type="NCBI Taxonomy" id="626929"/>
    <lineage>
        <taxon>Bacteria</taxon>
        <taxon>Pseudomonadati</taxon>
        <taxon>Bacteroidota</taxon>
        <taxon>Bacteroidia</taxon>
        <taxon>Bacteroidales</taxon>
        <taxon>Bacteroidaceae</taxon>
        <taxon>Bacteroides</taxon>
    </lineage>
</organism>
<dbReference type="GeneID" id="61676312"/>
<dbReference type="EMBL" id="NFKE01000002">
    <property type="protein sequence ID" value="OUP35940.1"/>
    <property type="molecule type" value="Genomic_DNA"/>
</dbReference>
<sequence>MKTKSILITIFLFLAFTIQAKLPKHPCLLLTQKGIEKIKAQNKPAMLFNTTLIQIKNQIDPILKQPIEVPLPKDAGGGYTHEQHKRNYNNMYNAGVLFQLTEKKEYAEYVKEMLIQYAEMYPNLPLHPIQKSNYRGKLFWQGLNECVWLVYTSQAYDCIYNYLNPKEREFIENNLFKPMVEFIAIHNKSTFEKIHNHATWAVTGVGMISYVMGDKDMLEKALYGLDKSGKSGFIRQIDQLFSPDGYFEEGPYYQRYSLQPFIMFAQAIENNEPERKIFEYKNGVILKAVTTLLQMSENNGQFFHFNDALDKTWHSTELVWGIDIAYNRTGNKQLLSIAKEQNTVILNEAGYKVATDIELAQPFIHQTMVISDGAKGDEGGIGILRCPNKNNESCVALKYTSQGMGHGHFDRLSFTYYDNNKEIIQDYGAARFLNIEPKNGGHYLPENNSFSKQTIGHNTLIVDETSHFNGKLDEASKYSPTFYAFINGEQVKMISAKDKHAVPGVTMQRNLLLISHPAFEHPLIIDIFKIISQKKHQYDLPYYYKGHLINTDYKYNAFDTTRTLLGSKNGYQHLWIEAQGNPRQETTSTTWLNDNRFYTLTAVTDENTEIFLTRIGGNDPNFNLRNDPCLMFRQKESDNHTFVSLIEAHGEYNPRLEYTLAPYTNVQNIQIIMDTEEYTILKVTTKNKQTITICFANTDNNPHSVHKIRDYSWQGVCEIK</sequence>
<reference evidence="8" key="1">
    <citation type="submission" date="2017-04" db="EMBL/GenBank/DDBJ databases">
        <title>Function of individual gut microbiota members based on whole genome sequencing of pure cultures obtained from chicken caecum.</title>
        <authorList>
            <person name="Medvecky M."/>
            <person name="Cejkova D."/>
            <person name="Polansky O."/>
            <person name="Karasova D."/>
            <person name="Kubasova T."/>
            <person name="Cizek A."/>
            <person name="Rychlik I."/>
        </authorList>
    </citation>
    <scope>NUCLEOTIDE SEQUENCE [LARGE SCALE GENOMIC DNA]</scope>
    <source>
        <strain evidence="8">An189</strain>
    </source>
</reference>
<dbReference type="InterPro" id="IPR012480">
    <property type="entry name" value="Hepar_II_III_C"/>
</dbReference>
<keyword evidence="2" id="KW-0732">Signal</keyword>
<evidence type="ECO:0000256" key="2">
    <source>
        <dbReference type="ARBA" id="ARBA00022729"/>
    </source>
</evidence>
<comment type="caution">
    <text evidence="7">The sequence shown here is derived from an EMBL/GenBank/DDBJ whole genome shotgun (WGS) entry which is preliminary data.</text>
</comment>
<dbReference type="InterPro" id="IPR008929">
    <property type="entry name" value="Chondroitin_lyas"/>
</dbReference>
<dbReference type="Gene3D" id="1.50.10.100">
    <property type="entry name" value="Chondroitin AC/alginate lyase"/>
    <property type="match status" value="1"/>
</dbReference>
<keyword evidence="4" id="KW-0456">Lyase</keyword>
<evidence type="ECO:0000313" key="8">
    <source>
        <dbReference type="Proteomes" id="UP000196587"/>
    </source>
</evidence>
<feature type="domain" description="Alginate lyase" evidence="5">
    <location>
        <begin position="31"/>
        <end position="300"/>
    </location>
</feature>
<proteinExistence type="predicted"/>
<evidence type="ECO:0000256" key="3">
    <source>
        <dbReference type="ARBA" id="ARBA00022764"/>
    </source>
</evidence>
<dbReference type="PANTHER" id="PTHR39210:SF1">
    <property type="entry name" value="HEPARIN-SULFATE LYASE"/>
    <property type="match status" value="1"/>
</dbReference>
<feature type="domain" description="Heparinase II/III-like C-terminal" evidence="6">
    <location>
        <begin position="373"/>
        <end position="593"/>
    </location>
</feature>
<dbReference type="GO" id="GO:0042597">
    <property type="term" value="C:periplasmic space"/>
    <property type="evidence" value="ECO:0007669"/>
    <property type="project" value="UniProtKB-SubCell"/>
</dbReference>
<evidence type="ECO:0000256" key="1">
    <source>
        <dbReference type="ARBA" id="ARBA00004418"/>
    </source>
</evidence>
<protein>
    <submittedName>
        <fullName evidence="7">Heparinase</fullName>
    </submittedName>
</protein>
<dbReference type="AlphaFoldDB" id="A0A1Y4JX76"/>
<dbReference type="Pfam" id="PF07940">
    <property type="entry name" value="Hepar_II_III_C"/>
    <property type="match status" value="1"/>
</dbReference>
<evidence type="ECO:0000256" key="4">
    <source>
        <dbReference type="ARBA" id="ARBA00023239"/>
    </source>
</evidence>
<dbReference type="SUPFAM" id="SSF48230">
    <property type="entry name" value="Chondroitin AC/alginate lyase"/>
    <property type="match status" value="1"/>
</dbReference>
<keyword evidence="3" id="KW-0574">Periplasm</keyword>
<gene>
    <name evidence="7" type="ORF">B5F24_03620</name>
</gene>
<dbReference type="GO" id="GO:0016829">
    <property type="term" value="F:lyase activity"/>
    <property type="evidence" value="ECO:0007669"/>
    <property type="project" value="UniProtKB-KW"/>
</dbReference>
<accession>A0A1Y4JX76</accession>
<name>A0A1Y4JX76_9BACE</name>
<evidence type="ECO:0000259" key="5">
    <source>
        <dbReference type="Pfam" id="PF05426"/>
    </source>
</evidence>